<evidence type="ECO:0000256" key="14">
    <source>
        <dbReference type="ARBA" id="ARBA00038000"/>
    </source>
</evidence>
<feature type="zinc finger region" description="C4-type" evidence="17">
    <location>
        <begin position="743"/>
        <end position="769"/>
    </location>
</feature>
<dbReference type="InterPro" id="IPR003439">
    <property type="entry name" value="ABC_transporter-like_ATP-bd"/>
</dbReference>
<evidence type="ECO:0000256" key="5">
    <source>
        <dbReference type="ARBA" id="ARBA00022741"/>
    </source>
</evidence>
<dbReference type="Gene3D" id="3.40.50.300">
    <property type="entry name" value="P-loop containing nucleotide triphosphate hydrolases"/>
    <property type="match status" value="2"/>
</dbReference>
<gene>
    <name evidence="17 19" type="primary">uvrA</name>
    <name evidence="19" type="ORF">ENN51_02950</name>
</gene>
<dbReference type="InterPro" id="IPR041552">
    <property type="entry name" value="UvrA_DNA-bd"/>
</dbReference>
<dbReference type="SMART" id="SM00382">
    <property type="entry name" value="AAA"/>
    <property type="match status" value="2"/>
</dbReference>
<dbReference type="Gene3D" id="1.20.1580.10">
    <property type="entry name" value="ABC transporter ATPase like domain"/>
    <property type="match status" value="2"/>
</dbReference>
<keyword evidence="3 17" id="KW-0479">Metal-binding</keyword>
<dbReference type="CDD" id="cd03270">
    <property type="entry name" value="ABC_UvrA_I"/>
    <property type="match status" value="1"/>
</dbReference>
<feature type="zinc finger region" description="C4-type" evidence="17">
    <location>
        <begin position="256"/>
        <end position="283"/>
    </location>
</feature>
<accession>A0A7V0XF15</accession>
<keyword evidence="10 17" id="KW-0067">ATP-binding</keyword>
<dbReference type="CDD" id="cd03271">
    <property type="entry name" value="ABC_UvrA_II"/>
    <property type="match status" value="1"/>
</dbReference>
<dbReference type="PANTHER" id="PTHR43152:SF3">
    <property type="entry name" value="UVRABC SYSTEM PROTEIN A"/>
    <property type="match status" value="1"/>
</dbReference>
<evidence type="ECO:0000256" key="4">
    <source>
        <dbReference type="ARBA" id="ARBA00022737"/>
    </source>
</evidence>
<dbReference type="HAMAP" id="MF_00205">
    <property type="entry name" value="UvrA"/>
    <property type="match status" value="1"/>
</dbReference>
<reference evidence="19" key="1">
    <citation type="journal article" date="2020" name="mSystems">
        <title>Genome- and Community-Level Interaction Insights into Carbon Utilization and Element Cycling Functions of Hydrothermarchaeota in Hydrothermal Sediment.</title>
        <authorList>
            <person name="Zhou Z."/>
            <person name="Liu Y."/>
            <person name="Xu W."/>
            <person name="Pan J."/>
            <person name="Luo Z.H."/>
            <person name="Li M."/>
        </authorList>
    </citation>
    <scope>NUCLEOTIDE SEQUENCE [LARGE SCALE GENOMIC DNA]</scope>
    <source>
        <strain evidence="19">SpSt-1182</strain>
    </source>
</reference>
<name>A0A7V0XF15_UNCW3</name>
<dbReference type="GO" id="GO:0009381">
    <property type="term" value="F:excinuclease ABC activity"/>
    <property type="evidence" value="ECO:0007669"/>
    <property type="project" value="UniProtKB-UniRule"/>
</dbReference>
<organism evidence="19">
    <name type="scientific">candidate division WOR-3 bacterium</name>
    <dbReference type="NCBI Taxonomy" id="2052148"/>
    <lineage>
        <taxon>Bacteria</taxon>
        <taxon>Bacteria division WOR-3</taxon>
    </lineage>
</organism>
<dbReference type="GO" id="GO:0009380">
    <property type="term" value="C:excinuclease repair complex"/>
    <property type="evidence" value="ECO:0007669"/>
    <property type="project" value="InterPro"/>
</dbReference>
<comment type="caution">
    <text evidence="19">The sequence shown here is derived from an EMBL/GenBank/DDBJ whole genome shotgun (WGS) entry which is preliminary data.</text>
</comment>
<evidence type="ECO:0000259" key="18">
    <source>
        <dbReference type="PROSITE" id="PS50893"/>
    </source>
</evidence>
<evidence type="ECO:0000256" key="13">
    <source>
        <dbReference type="ARBA" id="ARBA00023204"/>
    </source>
</evidence>
<dbReference type="PROSITE" id="PS50893">
    <property type="entry name" value="ABC_TRANSPORTER_2"/>
    <property type="match status" value="1"/>
</dbReference>
<dbReference type="InterPro" id="IPR013815">
    <property type="entry name" value="ATP_grasp_subdomain_1"/>
</dbReference>
<dbReference type="AlphaFoldDB" id="A0A7V0XF15"/>
<dbReference type="Pfam" id="PF17760">
    <property type="entry name" value="UvrA_inter"/>
    <property type="match status" value="1"/>
</dbReference>
<dbReference type="Pfam" id="PF17755">
    <property type="entry name" value="UvrA_DNA-bind"/>
    <property type="match status" value="1"/>
</dbReference>
<evidence type="ECO:0000256" key="12">
    <source>
        <dbReference type="ARBA" id="ARBA00023125"/>
    </source>
</evidence>
<protein>
    <recommendedName>
        <fullName evidence="15 17">UvrABC system protein A</fullName>
        <shortName evidence="17">UvrA protein</shortName>
    </recommendedName>
    <alternativeName>
        <fullName evidence="16 17">Excinuclease ABC subunit A</fullName>
    </alternativeName>
</protein>
<keyword evidence="12 17" id="KW-0238">DNA-binding</keyword>
<dbReference type="Gene3D" id="3.30.1490.20">
    <property type="entry name" value="ATP-grasp fold, A domain"/>
    <property type="match status" value="1"/>
</dbReference>
<keyword evidence="4 17" id="KW-0677">Repeat</keyword>
<evidence type="ECO:0000256" key="8">
    <source>
        <dbReference type="ARBA" id="ARBA00022771"/>
    </source>
</evidence>
<dbReference type="GO" id="GO:0005524">
    <property type="term" value="F:ATP binding"/>
    <property type="evidence" value="ECO:0007669"/>
    <property type="project" value="UniProtKB-UniRule"/>
</dbReference>
<dbReference type="NCBIfam" id="NF001503">
    <property type="entry name" value="PRK00349.1"/>
    <property type="match status" value="1"/>
</dbReference>
<keyword evidence="9 17" id="KW-0862">Zinc</keyword>
<keyword evidence="6 17" id="KW-0227">DNA damage</keyword>
<keyword evidence="7 17" id="KW-0228">DNA excision</keyword>
<keyword evidence="8 17" id="KW-0863">Zinc-finger</keyword>
<evidence type="ECO:0000313" key="19">
    <source>
        <dbReference type="EMBL" id="HDQ99231.1"/>
    </source>
</evidence>
<comment type="subunit">
    <text evidence="17">Forms a heterotetramer with UvrB during the search for lesions.</text>
</comment>
<keyword evidence="17" id="KW-0742">SOS response</keyword>
<keyword evidence="13 17" id="KW-0234">DNA repair</keyword>
<dbReference type="GO" id="GO:0006289">
    <property type="term" value="P:nucleotide-excision repair"/>
    <property type="evidence" value="ECO:0007669"/>
    <property type="project" value="UniProtKB-UniRule"/>
</dbReference>
<keyword evidence="5 17" id="KW-0547">Nucleotide-binding</keyword>
<keyword evidence="2 17" id="KW-0963">Cytoplasm</keyword>
<evidence type="ECO:0000256" key="1">
    <source>
        <dbReference type="ARBA" id="ARBA00004496"/>
    </source>
</evidence>
<evidence type="ECO:0000256" key="9">
    <source>
        <dbReference type="ARBA" id="ARBA00022833"/>
    </source>
</evidence>
<dbReference type="InterPro" id="IPR003593">
    <property type="entry name" value="AAA+_ATPase"/>
</dbReference>
<dbReference type="PROSITE" id="PS00211">
    <property type="entry name" value="ABC_TRANSPORTER_1"/>
    <property type="match status" value="1"/>
</dbReference>
<evidence type="ECO:0000256" key="11">
    <source>
        <dbReference type="ARBA" id="ARBA00022881"/>
    </source>
</evidence>
<dbReference type="InterPro" id="IPR004602">
    <property type="entry name" value="UvrA"/>
</dbReference>
<dbReference type="PANTHER" id="PTHR43152">
    <property type="entry name" value="UVRABC SYSTEM PROTEIN A"/>
    <property type="match status" value="1"/>
</dbReference>
<evidence type="ECO:0000256" key="2">
    <source>
        <dbReference type="ARBA" id="ARBA00022490"/>
    </source>
</evidence>
<evidence type="ECO:0000256" key="17">
    <source>
        <dbReference type="HAMAP-Rule" id="MF_00205"/>
    </source>
</evidence>
<sequence length="946" mass="104641">MADDFIRVRGAREHNLKNVSVDIPRNRLVVITGLSGSGKSSLAFDTIYAEGQRRYIESLSAYARQFLGMLEKPDCDGITGLSPAIAIEQRSSARNPRSTVGTVTEIYDYLRLLFARVGRPHCPDCEKPITSQTVDQVVDSLLAEPAGTRLVLLAPVIRGRKGEHRDLLEKLRRRGYLRARIDGETVEIESAPKLARYKQHTIELVVDRLEVKPGVRKRLADSVELALREGGGGCIVQVTPADGRAEDRTFSENLACPDCGFSLDEITPRLFSFNSPYGACPRCHGLGTIMEVDPDRLVADPSRSLLEGALAPWGEVGDRGEWLQSRLRTIAREYRFDLATPWRKLPARVRRIILRGSDEEMRFRYVGREHEWTWNGTWEGIVPHLERIHKQTDSDARREWVESFMSILPCPACRGARLKREALAVRVNGRNIADFTSFSVHRAHELFKTGLELDARERTIAREIVREVLRRLGFLASVGLGYLTLDRTAETLGGGEAQRVRLATQFGSGLVGVCYILDEPSIGLHQRDNVRLLKTLTGLRDLGNTVIVVEHDEETIARADHVIDLGPGAGDSGGRVVAQGTPDDIRACPDSLTGDYLAGRRRIEPPAERRAPGRHWLEVSGARENNLKSIRARFPLGLFTCVTGVSGSGKSTLVSDILHRALARRFHDAREKPGAHDRITGAEQVDKVVNIDQSPIGRTPRSNPATYTGAFGPIRELFARSREARVRGYKPGRFSFNVKGGRCEACAGDGIIKVEMHFLPDVYVTCEGCKGHRYNRETLEVRYKGKNIAEVLAMSVAEAADFYAAVPTIARKLELLCRVGLGYVRLGQPAPTLSGGEAQRIKLARELSKVATGRTLYLLDEPTTGLHFEDVRLLLGVLERLVARGNTVIVIEHNLEVIKCADWLVDLGPEGGDEGGTIVSAGPPEEVAACSASHTGRFLKPLLQRR</sequence>
<keyword evidence="11 17" id="KW-0267">Excision nuclease</keyword>
<comment type="similarity">
    <text evidence="14 17">Belongs to the ABC transporter superfamily. UvrA family.</text>
</comment>
<dbReference type="GO" id="GO:0009432">
    <property type="term" value="P:SOS response"/>
    <property type="evidence" value="ECO:0007669"/>
    <property type="project" value="UniProtKB-UniRule"/>
</dbReference>
<dbReference type="GO" id="GO:0003677">
    <property type="term" value="F:DNA binding"/>
    <property type="evidence" value="ECO:0007669"/>
    <property type="project" value="UniProtKB-UniRule"/>
</dbReference>
<dbReference type="Proteomes" id="UP000885672">
    <property type="component" value="Unassembled WGS sequence"/>
</dbReference>
<feature type="domain" description="ABC transporter" evidence="18">
    <location>
        <begin position="609"/>
        <end position="940"/>
    </location>
</feature>
<feature type="binding site" evidence="17">
    <location>
        <begin position="644"/>
        <end position="651"/>
    </location>
    <ligand>
        <name>ATP</name>
        <dbReference type="ChEBI" id="CHEBI:30616"/>
    </ligand>
</feature>
<dbReference type="InterPro" id="IPR017871">
    <property type="entry name" value="ABC_transporter-like_CS"/>
</dbReference>
<evidence type="ECO:0000256" key="7">
    <source>
        <dbReference type="ARBA" id="ARBA00022769"/>
    </source>
</evidence>
<dbReference type="EMBL" id="DSBX01000116">
    <property type="protein sequence ID" value="HDQ99231.1"/>
    <property type="molecule type" value="Genomic_DNA"/>
</dbReference>
<dbReference type="GO" id="GO:0005737">
    <property type="term" value="C:cytoplasm"/>
    <property type="evidence" value="ECO:0007669"/>
    <property type="project" value="UniProtKB-SubCell"/>
</dbReference>
<dbReference type="InterPro" id="IPR041102">
    <property type="entry name" value="UvrA_inter"/>
</dbReference>
<dbReference type="GO" id="GO:0008270">
    <property type="term" value="F:zinc ion binding"/>
    <property type="evidence" value="ECO:0007669"/>
    <property type="project" value="UniProtKB-UniRule"/>
</dbReference>
<dbReference type="GO" id="GO:0016887">
    <property type="term" value="F:ATP hydrolysis activity"/>
    <property type="evidence" value="ECO:0007669"/>
    <property type="project" value="InterPro"/>
</dbReference>
<evidence type="ECO:0000256" key="10">
    <source>
        <dbReference type="ARBA" id="ARBA00022840"/>
    </source>
</evidence>
<dbReference type="Gene3D" id="1.10.8.280">
    <property type="entry name" value="ABC transporter ATPase domain-like"/>
    <property type="match status" value="1"/>
</dbReference>
<dbReference type="NCBIfam" id="TIGR00630">
    <property type="entry name" value="uvra"/>
    <property type="match status" value="1"/>
</dbReference>
<proteinExistence type="inferred from homology"/>
<dbReference type="FunFam" id="1.20.1580.10:FF:000002">
    <property type="entry name" value="UvrABC system protein A"/>
    <property type="match status" value="1"/>
</dbReference>
<comment type="function">
    <text evidence="17">The UvrABC repair system catalyzes the recognition and processing of DNA lesions. UvrA is an ATPase and a DNA-binding protein. A damage recognition complex composed of 2 UvrA and 2 UvrB subunits scans DNA for abnormalities. When the presence of a lesion has been verified by UvrB, the UvrA molecules dissociate.</text>
</comment>
<comment type="subcellular location">
    <subcellularLocation>
        <location evidence="1 17">Cytoplasm</location>
    </subcellularLocation>
</comment>
<evidence type="ECO:0000256" key="15">
    <source>
        <dbReference type="ARBA" id="ARBA00039316"/>
    </source>
</evidence>
<evidence type="ECO:0000256" key="3">
    <source>
        <dbReference type="ARBA" id="ARBA00022723"/>
    </source>
</evidence>
<evidence type="ECO:0000256" key="6">
    <source>
        <dbReference type="ARBA" id="ARBA00022763"/>
    </source>
</evidence>
<feature type="binding site" evidence="17">
    <location>
        <begin position="33"/>
        <end position="40"/>
    </location>
    <ligand>
        <name>ATP</name>
        <dbReference type="ChEBI" id="CHEBI:30616"/>
    </ligand>
</feature>
<dbReference type="SUPFAM" id="SSF52540">
    <property type="entry name" value="P-loop containing nucleoside triphosphate hydrolases"/>
    <property type="match status" value="2"/>
</dbReference>
<evidence type="ECO:0000256" key="16">
    <source>
        <dbReference type="ARBA" id="ARBA00042156"/>
    </source>
</evidence>
<dbReference type="InterPro" id="IPR027417">
    <property type="entry name" value="P-loop_NTPase"/>
</dbReference>